<dbReference type="EMBL" id="BPLQ01010127">
    <property type="protein sequence ID" value="GIY48523.1"/>
    <property type="molecule type" value="Genomic_DNA"/>
</dbReference>
<keyword evidence="2" id="KW-1185">Reference proteome</keyword>
<sequence length="117" mass="13349">MRILLPWQQPFITTTQFIFIKRVSKFFSFETTSATRDLKHASSLETQEAKRSWLKLTQHFDQNPLSLIMEDEKISKTLLRKKINSPRMSSLNRSKFIAKVTSSVGGVCGGGEGKEIN</sequence>
<comment type="caution">
    <text evidence="1">The sequence shown here is derived from an EMBL/GenBank/DDBJ whole genome shotgun (WGS) entry which is preliminary data.</text>
</comment>
<protein>
    <submittedName>
        <fullName evidence="1">Uncharacterized protein</fullName>
    </submittedName>
</protein>
<reference evidence="1 2" key="1">
    <citation type="submission" date="2021-06" db="EMBL/GenBank/DDBJ databases">
        <title>Caerostris darwini draft genome.</title>
        <authorList>
            <person name="Kono N."/>
            <person name="Arakawa K."/>
        </authorList>
    </citation>
    <scope>NUCLEOTIDE SEQUENCE [LARGE SCALE GENOMIC DNA]</scope>
</reference>
<evidence type="ECO:0000313" key="2">
    <source>
        <dbReference type="Proteomes" id="UP001054837"/>
    </source>
</evidence>
<organism evidence="1 2">
    <name type="scientific">Caerostris darwini</name>
    <dbReference type="NCBI Taxonomy" id="1538125"/>
    <lineage>
        <taxon>Eukaryota</taxon>
        <taxon>Metazoa</taxon>
        <taxon>Ecdysozoa</taxon>
        <taxon>Arthropoda</taxon>
        <taxon>Chelicerata</taxon>
        <taxon>Arachnida</taxon>
        <taxon>Araneae</taxon>
        <taxon>Araneomorphae</taxon>
        <taxon>Entelegynae</taxon>
        <taxon>Araneoidea</taxon>
        <taxon>Araneidae</taxon>
        <taxon>Caerostris</taxon>
    </lineage>
</organism>
<name>A0AAV4TPL9_9ARAC</name>
<evidence type="ECO:0000313" key="1">
    <source>
        <dbReference type="EMBL" id="GIY48523.1"/>
    </source>
</evidence>
<dbReference type="AlphaFoldDB" id="A0AAV4TPL9"/>
<proteinExistence type="predicted"/>
<dbReference type="Proteomes" id="UP001054837">
    <property type="component" value="Unassembled WGS sequence"/>
</dbReference>
<gene>
    <name evidence="1" type="ORF">CDAR_118731</name>
</gene>
<accession>A0AAV4TPL9</accession>